<name>A0A8D8MTI0_CULPI</name>
<dbReference type="AlphaFoldDB" id="A0A8D8MTI0"/>
<reference evidence="1" key="1">
    <citation type="submission" date="2021-05" db="EMBL/GenBank/DDBJ databases">
        <authorList>
            <person name="Alioto T."/>
            <person name="Alioto T."/>
            <person name="Gomez Garrido J."/>
        </authorList>
    </citation>
    <scope>NUCLEOTIDE SEQUENCE</scope>
</reference>
<sequence>MGLDSLSSTLVGQAGEEFALTDAFQVQVTVVIFTSGNILGIFAVSGSVSVSDLEHGSDRASVLAGHSLQADVVLTAVLGVGMSRERSGVGDFSGSGAGESVGYLLVSALRHLVSPHADARFTVVGQSGGALVARGFAVPTVPEHVAFGTVREDTVQTLAVWSGDWWF</sequence>
<dbReference type="EMBL" id="HBUE01220843">
    <property type="protein sequence ID" value="CAG6539501.1"/>
    <property type="molecule type" value="Transcribed_RNA"/>
</dbReference>
<dbReference type="EMBL" id="HBUE01327470">
    <property type="protein sequence ID" value="CAG6591533.1"/>
    <property type="molecule type" value="Transcribed_RNA"/>
</dbReference>
<proteinExistence type="predicted"/>
<accession>A0A8D8MTI0</accession>
<organism evidence="1">
    <name type="scientific">Culex pipiens</name>
    <name type="common">House mosquito</name>
    <dbReference type="NCBI Taxonomy" id="7175"/>
    <lineage>
        <taxon>Eukaryota</taxon>
        <taxon>Metazoa</taxon>
        <taxon>Ecdysozoa</taxon>
        <taxon>Arthropoda</taxon>
        <taxon>Hexapoda</taxon>
        <taxon>Insecta</taxon>
        <taxon>Pterygota</taxon>
        <taxon>Neoptera</taxon>
        <taxon>Endopterygota</taxon>
        <taxon>Diptera</taxon>
        <taxon>Nematocera</taxon>
        <taxon>Culicoidea</taxon>
        <taxon>Culicidae</taxon>
        <taxon>Culicinae</taxon>
        <taxon>Culicini</taxon>
        <taxon>Culex</taxon>
        <taxon>Culex</taxon>
    </lineage>
</organism>
<dbReference type="EMBL" id="HBUE01327469">
    <property type="protein sequence ID" value="CAG6591532.1"/>
    <property type="molecule type" value="Transcribed_RNA"/>
</dbReference>
<protein>
    <submittedName>
        <fullName evidence="1">(northern house mosquito) hypothetical protein</fullName>
    </submittedName>
</protein>
<evidence type="ECO:0000313" key="1">
    <source>
        <dbReference type="EMBL" id="CAG6539500.1"/>
    </source>
</evidence>
<dbReference type="EMBL" id="HBUE01220842">
    <property type="protein sequence ID" value="CAG6539500.1"/>
    <property type="molecule type" value="Transcribed_RNA"/>
</dbReference>